<evidence type="ECO:0000256" key="3">
    <source>
        <dbReference type="ARBA" id="ARBA00022741"/>
    </source>
</evidence>
<feature type="region of interest" description="Disordered" evidence="7">
    <location>
        <begin position="210"/>
        <end position="257"/>
    </location>
</feature>
<gene>
    <name evidence="9" type="ORF">M9Y10_007031</name>
</gene>
<dbReference type="Gene3D" id="1.20.1560.10">
    <property type="entry name" value="ABC transporter type 1, transmembrane domain"/>
    <property type="match status" value="1"/>
</dbReference>
<evidence type="ECO:0000256" key="1">
    <source>
        <dbReference type="ARBA" id="ARBA00004141"/>
    </source>
</evidence>
<dbReference type="SMART" id="SM00382">
    <property type="entry name" value="AAA"/>
    <property type="match status" value="1"/>
</dbReference>
<keyword evidence="5" id="KW-1133">Transmembrane helix</keyword>
<name>A0ABR2J0L2_9EUKA</name>
<dbReference type="Pfam" id="PF00005">
    <property type="entry name" value="ABC_tran"/>
    <property type="match status" value="1"/>
</dbReference>
<evidence type="ECO:0000313" key="9">
    <source>
        <dbReference type="EMBL" id="KAK8871311.1"/>
    </source>
</evidence>
<feature type="domain" description="ABC transporter" evidence="8">
    <location>
        <begin position="2"/>
        <end position="203"/>
    </location>
</feature>
<dbReference type="SUPFAM" id="SSF52540">
    <property type="entry name" value="P-loop containing nucleoside triphosphate hydrolases"/>
    <property type="match status" value="1"/>
</dbReference>
<dbReference type="PANTHER" id="PTHR43394">
    <property type="entry name" value="ATP-DEPENDENT PERMEASE MDL1, MITOCHONDRIAL"/>
    <property type="match status" value="1"/>
</dbReference>
<dbReference type="Proteomes" id="UP001470230">
    <property type="component" value="Unassembled WGS sequence"/>
</dbReference>
<evidence type="ECO:0000256" key="6">
    <source>
        <dbReference type="ARBA" id="ARBA00023136"/>
    </source>
</evidence>
<keyword evidence="4" id="KW-0067">ATP-binding</keyword>
<evidence type="ECO:0000256" key="2">
    <source>
        <dbReference type="ARBA" id="ARBA00022692"/>
    </source>
</evidence>
<sequence length="257" mass="28323">MFQSGALVGHSGSGKSTCVQLLERYYDANEGYVLLDGHDIRTLDPHWLHQKNALVGQEPVLFRNSLRENIKYGAHDATDEDANAKKILTKLEHGLDTLIGDKGSTLSGGQRQRFAIAHAVIKKPIILICDEATSALDSESEKKVQIALDKVTQNCTSVTVAHRLSTIRNSDIIYVFDAGEIKESGNHDELVKKGGFYYNLVFRQLTDKDTKAHDEAAKKAKKSAAKSNEDESDTDNDTETEEKKNDVSDVDTESGSD</sequence>
<evidence type="ECO:0000313" key="10">
    <source>
        <dbReference type="Proteomes" id="UP001470230"/>
    </source>
</evidence>
<evidence type="ECO:0000256" key="4">
    <source>
        <dbReference type="ARBA" id="ARBA00022840"/>
    </source>
</evidence>
<feature type="compositionally biased region" description="Acidic residues" evidence="7">
    <location>
        <begin position="230"/>
        <end position="240"/>
    </location>
</feature>
<keyword evidence="6" id="KW-0472">Membrane</keyword>
<dbReference type="PANTHER" id="PTHR43394:SF1">
    <property type="entry name" value="ATP-BINDING CASSETTE SUB-FAMILY B MEMBER 10, MITOCHONDRIAL"/>
    <property type="match status" value="1"/>
</dbReference>
<protein>
    <recommendedName>
        <fullName evidence="8">ABC transporter domain-containing protein</fullName>
    </recommendedName>
</protein>
<dbReference type="EMBL" id="JAPFFF010000013">
    <property type="protein sequence ID" value="KAK8871311.1"/>
    <property type="molecule type" value="Genomic_DNA"/>
</dbReference>
<organism evidence="9 10">
    <name type="scientific">Tritrichomonas musculus</name>
    <dbReference type="NCBI Taxonomy" id="1915356"/>
    <lineage>
        <taxon>Eukaryota</taxon>
        <taxon>Metamonada</taxon>
        <taxon>Parabasalia</taxon>
        <taxon>Tritrichomonadida</taxon>
        <taxon>Tritrichomonadidae</taxon>
        <taxon>Tritrichomonas</taxon>
    </lineage>
</organism>
<accession>A0ABR2J0L2</accession>
<comment type="caution">
    <text evidence="9">The sequence shown here is derived from an EMBL/GenBank/DDBJ whole genome shotgun (WGS) entry which is preliminary data.</text>
</comment>
<keyword evidence="3" id="KW-0547">Nucleotide-binding</keyword>
<dbReference type="InterPro" id="IPR027417">
    <property type="entry name" value="P-loop_NTPase"/>
</dbReference>
<feature type="compositionally biased region" description="Acidic residues" evidence="7">
    <location>
        <begin position="248"/>
        <end position="257"/>
    </location>
</feature>
<dbReference type="InterPro" id="IPR039421">
    <property type="entry name" value="Type_1_exporter"/>
</dbReference>
<proteinExistence type="predicted"/>
<dbReference type="Gene3D" id="3.40.50.300">
    <property type="entry name" value="P-loop containing nucleotide triphosphate hydrolases"/>
    <property type="match status" value="1"/>
</dbReference>
<keyword evidence="2" id="KW-0812">Transmembrane</keyword>
<comment type="subcellular location">
    <subcellularLocation>
        <location evidence="1">Membrane</location>
        <topology evidence="1">Multi-pass membrane protein</topology>
    </subcellularLocation>
</comment>
<dbReference type="InterPro" id="IPR003439">
    <property type="entry name" value="ABC_transporter-like_ATP-bd"/>
</dbReference>
<dbReference type="InterPro" id="IPR003593">
    <property type="entry name" value="AAA+_ATPase"/>
</dbReference>
<keyword evidence="10" id="KW-1185">Reference proteome</keyword>
<reference evidence="9 10" key="1">
    <citation type="submission" date="2024-04" db="EMBL/GenBank/DDBJ databases">
        <title>Tritrichomonas musculus Genome.</title>
        <authorList>
            <person name="Alves-Ferreira E."/>
            <person name="Grigg M."/>
            <person name="Lorenzi H."/>
            <person name="Galac M."/>
        </authorList>
    </citation>
    <scope>NUCLEOTIDE SEQUENCE [LARGE SCALE GENOMIC DNA]</scope>
    <source>
        <strain evidence="9 10">EAF2021</strain>
    </source>
</reference>
<dbReference type="PROSITE" id="PS50893">
    <property type="entry name" value="ABC_TRANSPORTER_2"/>
    <property type="match status" value="1"/>
</dbReference>
<evidence type="ECO:0000256" key="5">
    <source>
        <dbReference type="ARBA" id="ARBA00022989"/>
    </source>
</evidence>
<evidence type="ECO:0000256" key="7">
    <source>
        <dbReference type="SAM" id="MobiDB-lite"/>
    </source>
</evidence>
<dbReference type="InterPro" id="IPR036640">
    <property type="entry name" value="ABC1_TM_sf"/>
</dbReference>
<evidence type="ECO:0000259" key="8">
    <source>
        <dbReference type="PROSITE" id="PS50893"/>
    </source>
</evidence>